<keyword evidence="1" id="KW-0418">Kinase</keyword>
<keyword evidence="2" id="KW-1185">Reference proteome</keyword>
<dbReference type="EMBL" id="JABKKJ010000003">
    <property type="protein sequence ID" value="NPE24517.1"/>
    <property type="molecule type" value="Genomic_DNA"/>
</dbReference>
<keyword evidence="1" id="KW-0808">Transferase</keyword>
<gene>
    <name evidence="1" type="ORF">HPS54_03100</name>
</gene>
<evidence type="ECO:0000313" key="1">
    <source>
        <dbReference type="EMBL" id="NPE24517.1"/>
    </source>
</evidence>
<sequence length="260" mass="30661">MRTTVSPDYEHIRGFIASVPLLFDRGEGTLLFSGRNEVRLFRHGDVCLVAKRFKRHDIVKQAIYTFFRKDKARRAFENAAAIRARGFDTPAPIAYIEDIRGGMIRQVYYICEYTDMRPVRDELIEKEPYNARLAAEYARFVASLHQSGILHRDLNSTNTLYRRDGNGYRFQLIDINRMTFYDGKPVPKAERMENLTLLWRPDDMYMDVLEKYAAACGWTPEDIDRAVYVKLRHDRRWTRRKKFTGRLKGIGRLFRRLFGS</sequence>
<reference evidence="1 2" key="1">
    <citation type="submission" date="2020-05" db="EMBL/GenBank/DDBJ databases">
        <title>Distinct polysaccharide utilization as determinants for interspecies competition between intestinal Prevotella spp.</title>
        <authorList>
            <person name="Galvez E.J.C."/>
            <person name="Iljazovic A."/>
            <person name="Strowig T."/>
        </authorList>
    </citation>
    <scope>NUCLEOTIDE SEQUENCE [LARGE SCALE GENOMIC DNA]</scope>
    <source>
        <strain evidence="1 2">PCHR</strain>
    </source>
</reference>
<protein>
    <submittedName>
        <fullName evidence="1">LPS kinase Kdo/WaaP</fullName>
    </submittedName>
</protein>
<organism evidence="1 2">
    <name type="scientific">Xylanibacter caecicola</name>
    <dbReference type="NCBI Taxonomy" id="2736294"/>
    <lineage>
        <taxon>Bacteria</taxon>
        <taxon>Pseudomonadati</taxon>
        <taxon>Bacteroidota</taxon>
        <taxon>Bacteroidia</taxon>
        <taxon>Bacteroidales</taxon>
        <taxon>Prevotellaceae</taxon>
        <taxon>Xylanibacter</taxon>
    </lineage>
</organism>
<proteinExistence type="predicted"/>
<dbReference type="GO" id="GO:0016301">
    <property type="term" value="F:kinase activity"/>
    <property type="evidence" value="ECO:0007669"/>
    <property type="project" value="UniProtKB-KW"/>
</dbReference>
<dbReference type="SUPFAM" id="SSF56112">
    <property type="entry name" value="Protein kinase-like (PK-like)"/>
    <property type="match status" value="1"/>
</dbReference>
<evidence type="ECO:0000313" key="2">
    <source>
        <dbReference type="Proteomes" id="UP000820977"/>
    </source>
</evidence>
<dbReference type="Proteomes" id="UP000820977">
    <property type="component" value="Unassembled WGS sequence"/>
</dbReference>
<dbReference type="InterPro" id="IPR011009">
    <property type="entry name" value="Kinase-like_dom_sf"/>
</dbReference>
<dbReference type="Pfam" id="PF06293">
    <property type="entry name" value="Kdo"/>
    <property type="match status" value="1"/>
</dbReference>
<accession>A0ABX2B291</accession>
<dbReference type="RefSeq" id="WP_172344013.1">
    <property type="nucleotide sequence ID" value="NZ_CATJFF010000058.1"/>
</dbReference>
<dbReference type="Gene3D" id="1.10.510.10">
    <property type="entry name" value="Transferase(Phosphotransferase) domain 1"/>
    <property type="match status" value="1"/>
</dbReference>
<comment type="caution">
    <text evidence="1">The sequence shown here is derived from an EMBL/GenBank/DDBJ whole genome shotgun (WGS) entry which is preliminary data.</text>
</comment>
<name>A0ABX2B291_9BACT</name>